<accession>A0A699HXP4</accession>
<dbReference type="CDD" id="cd00303">
    <property type="entry name" value="retropepsin_like"/>
    <property type="match status" value="1"/>
</dbReference>
<sequence>NIFSPLDNLELTIRRRSCIDPTLLNEYEMAAEGNGDLPVPDLRTIEELCQPSLNGRGGPIALIAIQATNFGLKNDIIQQVHNSCQFHGLPGDDANKHLDKFLHVTQSIKMNGVTDDALSLYLFSHSLTHHATAWFDRLPRNSINTFEQMAKMFLEKYFPPLMVTKLINEITNFRQRPDESLFKAWEHYKLSIDRCPNHNMLPVIQIDTFYNGLTLRHRDTINAAAGGTFMKSLLKAEMVKINKNLMRVLQVNQQVRAVTPCCETCGGPYSFNDCSAIVGNTLNVYAAKTYQGIKETIILRGTTKEESNSSREITKANDAIIKNMQTNMTSLTNSNLELKNMFGQFMKMNTTSSLGLGTLPGNTITNPKEDLKGITTRSGTAYKGPTIPTTSSSLPPVIERETEETKDTMHPTNNERTEDDLNFNISFVDALLLMPKFGPSIKSLLTNKDKLCELARIPLNEHCSAVLPNKFPEKLGDPGKFLFPCDFLRMVECLALTDLGASINLMPLSVWNKLSLPDLFPTCVTLELADRSISRPVEVAEDVFVKVGTFYFLADFVVVDFDADPLVPLILGRSFLKTERALIDVFEGELTLRVGKEAITFNLDQTSRYSANYNDMTVNRIDIIDMACEEYSQEVLGFSDVLALKSQTRMSSV</sequence>
<feature type="domain" description="Retrotransposon gag" evidence="1">
    <location>
        <begin position="122"/>
        <end position="214"/>
    </location>
</feature>
<name>A0A699HXP4_TANCI</name>
<dbReference type="Gene3D" id="2.40.70.10">
    <property type="entry name" value="Acid Proteases"/>
    <property type="match status" value="1"/>
</dbReference>
<keyword evidence="2" id="KW-0808">Transferase</keyword>
<dbReference type="InterPro" id="IPR021109">
    <property type="entry name" value="Peptidase_aspartic_dom_sf"/>
</dbReference>
<gene>
    <name evidence="2" type="ORF">Tci_472817</name>
</gene>
<keyword evidence="2" id="KW-0695">RNA-directed DNA polymerase</keyword>
<evidence type="ECO:0000259" key="1">
    <source>
        <dbReference type="Pfam" id="PF03732"/>
    </source>
</evidence>
<dbReference type="PANTHER" id="PTHR33067">
    <property type="entry name" value="RNA-DIRECTED DNA POLYMERASE-RELATED"/>
    <property type="match status" value="1"/>
</dbReference>
<feature type="non-terminal residue" evidence="2">
    <location>
        <position position="1"/>
    </location>
</feature>
<dbReference type="InterPro" id="IPR005162">
    <property type="entry name" value="Retrotrans_gag_dom"/>
</dbReference>
<organism evidence="2">
    <name type="scientific">Tanacetum cinerariifolium</name>
    <name type="common">Dalmatian daisy</name>
    <name type="synonym">Chrysanthemum cinerariifolium</name>
    <dbReference type="NCBI Taxonomy" id="118510"/>
    <lineage>
        <taxon>Eukaryota</taxon>
        <taxon>Viridiplantae</taxon>
        <taxon>Streptophyta</taxon>
        <taxon>Embryophyta</taxon>
        <taxon>Tracheophyta</taxon>
        <taxon>Spermatophyta</taxon>
        <taxon>Magnoliopsida</taxon>
        <taxon>eudicotyledons</taxon>
        <taxon>Gunneridae</taxon>
        <taxon>Pentapetalae</taxon>
        <taxon>asterids</taxon>
        <taxon>campanulids</taxon>
        <taxon>Asterales</taxon>
        <taxon>Asteraceae</taxon>
        <taxon>Asteroideae</taxon>
        <taxon>Anthemideae</taxon>
        <taxon>Anthemidinae</taxon>
        <taxon>Tanacetum</taxon>
    </lineage>
</organism>
<dbReference type="PANTHER" id="PTHR33067:SF35">
    <property type="entry name" value="ASPARTIC PEPTIDASE DDI1-TYPE DOMAIN-CONTAINING PROTEIN"/>
    <property type="match status" value="1"/>
</dbReference>
<dbReference type="Pfam" id="PF03732">
    <property type="entry name" value="Retrotrans_gag"/>
    <property type="match status" value="1"/>
</dbReference>
<comment type="caution">
    <text evidence="2">The sequence shown here is derived from an EMBL/GenBank/DDBJ whole genome shotgun (WGS) entry which is preliminary data.</text>
</comment>
<keyword evidence="2" id="KW-0548">Nucleotidyltransferase</keyword>
<dbReference type="EMBL" id="BKCJ010231415">
    <property type="protein sequence ID" value="GEZ00844.1"/>
    <property type="molecule type" value="Genomic_DNA"/>
</dbReference>
<reference evidence="2" key="1">
    <citation type="journal article" date="2019" name="Sci. Rep.">
        <title>Draft genome of Tanacetum cinerariifolium, the natural source of mosquito coil.</title>
        <authorList>
            <person name="Yamashiro T."/>
            <person name="Shiraishi A."/>
            <person name="Satake H."/>
            <person name="Nakayama K."/>
        </authorList>
    </citation>
    <scope>NUCLEOTIDE SEQUENCE</scope>
</reference>
<proteinExistence type="predicted"/>
<evidence type="ECO:0000313" key="2">
    <source>
        <dbReference type="EMBL" id="GEZ00844.1"/>
    </source>
</evidence>
<dbReference type="AlphaFoldDB" id="A0A699HXP4"/>
<dbReference type="GO" id="GO:0003964">
    <property type="term" value="F:RNA-directed DNA polymerase activity"/>
    <property type="evidence" value="ECO:0007669"/>
    <property type="project" value="UniProtKB-KW"/>
</dbReference>
<protein>
    <submittedName>
        <fullName evidence="2">Reverse transcriptase domain-containing protein</fullName>
    </submittedName>
</protein>